<comment type="caution">
    <text evidence="1">The sequence shown here is derived from an EMBL/GenBank/DDBJ whole genome shotgun (WGS) entry which is preliminary data.</text>
</comment>
<protein>
    <submittedName>
        <fullName evidence="1">Uncharacterized protein</fullName>
    </submittedName>
</protein>
<name>A0A069PW65_9BURK</name>
<dbReference type="Proteomes" id="UP000027466">
    <property type="component" value="Unassembled WGS sequence"/>
</dbReference>
<keyword evidence="2" id="KW-1185">Reference proteome</keyword>
<evidence type="ECO:0000313" key="2">
    <source>
        <dbReference type="Proteomes" id="UP000027466"/>
    </source>
</evidence>
<gene>
    <name evidence="1" type="ORF">BG61_16850</name>
</gene>
<dbReference type="EMBL" id="JFHC01000026">
    <property type="protein sequence ID" value="KDR41596.1"/>
    <property type="molecule type" value="Genomic_DNA"/>
</dbReference>
<dbReference type="SUPFAM" id="SSF57938">
    <property type="entry name" value="DnaJ/Hsp40 cysteine-rich domain"/>
    <property type="match status" value="1"/>
</dbReference>
<dbReference type="Gene3D" id="1.10.274.110">
    <property type="match status" value="1"/>
</dbReference>
<dbReference type="InterPro" id="IPR038500">
    <property type="entry name" value="Antitermination_sf"/>
</dbReference>
<accession>A0A069PW65</accession>
<organism evidence="1 2">
    <name type="scientific">Caballeronia glathei</name>
    <dbReference type="NCBI Taxonomy" id="60547"/>
    <lineage>
        <taxon>Bacteria</taxon>
        <taxon>Pseudomonadati</taxon>
        <taxon>Pseudomonadota</taxon>
        <taxon>Betaproteobacteria</taxon>
        <taxon>Burkholderiales</taxon>
        <taxon>Burkholderiaceae</taxon>
        <taxon>Caballeronia</taxon>
    </lineage>
</organism>
<proteinExistence type="predicted"/>
<dbReference type="InterPro" id="IPR036410">
    <property type="entry name" value="HSP_DnaJ_Cys-rich_dom_sf"/>
</dbReference>
<sequence length="170" mass="18403">MFKDQIASDVRSSNLAWNEREVKSIDRITALGMSDQLGAALFRFKYGSDGAAGKRALHLLTHKATRSLGIEMTYARKLATACLLEFVADTCEKCNGTGIVMKSGHSDGCKKCEGSGLKRYSDTERALAAGLPIDSFKAKHLKKFDQVMTCLMGSVAATGGKVRHLLREAA</sequence>
<dbReference type="STRING" id="60547.GCA_000751215_06333"/>
<evidence type="ECO:0000313" key="1">
    <source>
        <dbReference type="EMBL" id="KDR41596.1"/>
    </source>
</evidence>
<reference evidence="1 2" key="1">
    <citation type="submission" date="2014-03" db="EMBL/GenBank/DDBJ databases">
        <title>Draft Genome Sequences of Four Burkholderia Strains.</title>
        <authorList>
            <person name="Liu X.Y."/>
            <person name="Li C.X."/>
            <person name="Xu J.H."/>
        </authorList>
    </citation>
    <scope>NUCLEOTIDE SEQUENCE [LARGE SCALE GENOMIC DNA]</scope>
    <source>
        <strain evidence="1 2">DSM 50014</strain>
    </source>
</reference>
<dbReference type="RefSeq" id="WP_035939424.1">
    <property type="nucleotide sequence ID" value="NZ_CADFFX010000001.1"/>
</dbReference>
<dbReference type="AlphaFoldDB" id="A0A069PW65"/>